<sequence length="134" mass="14538">MIRIIRWTQGELLLASSSSSSYRSVSQSSAADTRCCDRAVESAVSAGVLCVCCPLAVVWCCVKLPCKIGWRSARRAIDYANCCGSERKVISASSSFSDIDFDCPSSGQLHTCPKNRSAGLNTRKSRTDYRVVEA</sequence>
<dbReference type="AlphaFoldDB" id="A0A9Q0K5F6"/>
<reference evidence="1" key="1">
    <citation type="journal article" date="2023" name="Plant J.">
        <title>The genome of the king protea, Protea cynaroides.</title>
        <authorList>
            <person name="Chang J."/>
            <person name="Duong T.A."/>
            <person name="Schoeman C."/>
            <person name="Ma X."/>
            <person name="Roodt D."/>
            <person name="Barker N."/>
            <person name="Li Z."/>
            <person name="Van de Peer Y."/>
            <person name="Mizrachi E."/>
        </authorList>
    </citation>
    <scope>NUCLEOTIDE SEQUENCE</scope>
    <source>
        <tissue evidence="1">Young leaves</tissue>
    </source>
</reference>
<evidence type="ECO:0000313" key="2">
    <source>
        <dbReference type="Proteomes" id="UP001141806"/>
    </source>
</evidence>
<proteinExistence type="predicted"/>
<organism evidence="1 2">
    <name type="scientific">Protea cynaroides</name>
    <dbReference type="NCBI Taxonomy" id="273540"/>
    <lineage>
        <taxon>Eukaryota</taxon>
        <taxon>Viridiplantae</taxon>
        <taxon>Streptophyta</taxon>
        <taxon>Embryophyta</taxon>
        <taxon>Tracheophyta</taxon>
        <taxon>Spermatophyta</taxon>
        <taxon>Magnoliopsida</taxon>
        <taxon>Proteales</taxon>
        <taxon>Proteaceae</taxon>
        <taxon>Protea</taxon>
    </lineage>
</organism>
<name>A0A9Q0K5F6_9MAGN</name>
<comment type="caution">
    <text evidence="1">The sequence shown here is derived from an EMBL/GenBank/DDBJ whole genome shotgun (WGS) entry which is preliminary data.</text>
</comment>
<protein>
    <submittedName>
        <fullName evidence="1">Uncharacterized protein</fullName>
    </submittedName>
</protein>
<accession>A0A9Q0K5F6</accession>
<gene>
    <name evidence="1" type="ORF">NE237_022028</name>
</gene>
<evidence type="ECO:0000313" key="1">
    <source>
        <dbReference type="EMBL" id="KAJ4962118.1"/>
    </source>
</evidence>
<dbReference type="EMBL" id="JAMYWD010000009">
    <property type="protein sequence ID" value="KAJ4962118.1"/>
    <property type="molecule type" value="Genomic_DNA"/>
</dbReference>
<dbReference type="OrthoDB" id="1730397at2759"/>
<keyword evidence="2" id="KW-1185">Reference proteome</keyword>
<dbReference type="Proteomes" id="UP001141806">
    <property type="component" value="Unassembled WGS sequence"/>
</dbReference>